<accession>I6ZHS4</accession>
<reference evidence="1" key="1">
    <citation type="submission" date="2012-07" db="EMBL/GenBank/DDBJ databases">
        <title>Detection of fliC-a gene of Salmonella enterica serovar Paratyphi A from Typhoidial human.</title>
        <authorList>
            <person name="Das A."/>
            <person name="Santhosh C.R."/>
            <person name="SreeHari S."/>
            <person name="Vinayasree V."/>
        </authorList>
    </citation>
    <scope>NUCLEOTIDE SEQUENCE</scope>
    <source>
        <strain evidence="1">SPTA21-HB-2012</strain>
    </source>
</reference>
<gene>
    <name evidence="1" type="primary">fliC-a</name>
</gene>
<sequence length="100" mass="11033">AVGVLIFFLHIQRIQTQGLRVDLFQIDINGFTVVGTNLDGQGVVLRQDFHAVELSLTGYTVDFVQALGDFSLDGVEVRLGVGAVSRLNRQFTHTLQVFVD</sequence>
<dbReference type="EMBL" id="JX293345">
    <property type="protein sequence ID" value="AFN66160.1"/>
    <property type="molecule type" value="Genomic_DNA"/>
</dbReference>
<dbReference type="AlphaFoldDB" id="I6ZHS4"/>
<protein>
    <submittedName>
        <fullName evidence="1">H antigen</fullName>
    </submittedName>
</protein>
<organism evidence="1">
    <name type="scientific">Salmonella paratyphi A</name>
    <dbReference type="NCBI Taxonomy" id="54388"/>
    <lineage>
        <taxon>Bacteria</taxon>
        <taxon>Pseudomonadati</taxon>
        <taxon>Pseudomonadota</taxon>
        <taxon>Gammaproteobacteria</taxon>
        <taxon>Enterobacterales</taxon>
        <taxon>Enterobacteriaceae</taxon>
        <taxon>Salmonella</taxon>
    </lineage>
</organism>
<proteinExistence type="predicted"/>
<feature type="non-terminal residue" evidence="1">
    <location>
        <position position="100"/>
    </location>
</feature>
<feature type="non-terminal residue" evidence="1">
    <location>
        <position position="1"/>
    </location>
</feature>
<name>I6ZHS4_SALPT</name>
<dbReference type="SMR" id="I6ZHS4"/>
<evidence type="ECO:0000313" key="1">
    <source>
        <dbReference type="EMBL" id="AFN66160.1"/>
    </source>
</evidence>